<sequence>MGRETGKGKTEAGIQEPPEADDRREYLVLRNENLPVLQYVAQVIHWARKSTPSGEIDGKEAELETLEAQAEQNQNDGRDPARSWSGVSPVDGGRNLPEGRGACGEHPQRRKSKWR</sequence>
<name>A0AAV7SDB6_PLEWA</name>
<reference evidence="2" key="1">
    <citation type="journal article" date="2022" name="bioRxiv">
        <title>Sequencing and chromosome-scale assembly of the giantPleurodeles waltlgenome.</title>
        <authorList>
            <person name="Brown T."/>
            <person name="Elewa A."/>
            <person name="Iarovenko S."/>
            <person name="Subramanian E."/>
            <person name="Araus A.J."/>
            <person name="Petzold A."/>
            <person name="Susuki M."/>
            <person name="Suzuki K.-i.T."/>
            <person name="Hayashi T."/>
            <person name="Toyoda A."/>
            <person name="Oliveira C."/>
            <person name="Osipova E."/>
            <person name="Leigh N.D."/>
            <person name="Simon A."/>
            <person name="Yun M.H."/>
        </authorList>
    </citation>
    <scope>NUCLEOTIDE SEQUENCE</scope>
    <source>
        <strain evidence="2">20211129_DDA</strain>
        <tissue evidence="2">Liver</tissue>
    </source>
</reference>
<gene>
    <name evidence="2" type="ORF">NDU88_001591</name>
</gene>
<dbReference type="EMBL" id="JANPWB010000008">
    <property type="protein sequence ID" value="KAJ1161103.1"/>
    <property type="molecule type" value="Genomic_DNA"/>
</dbReference>
<organism evidence="2 3">
    <name type="scientific">Pleurodeles waltl</name>
    <name type="common">Iberian ribbed newt</name>
    <dbReference type="NCBI Taxonomy" id="8319"/>
    <lineage>
        <taxon>Eukaryota</taxon>
        <taxon>Metazoa</taxon>
        <taxon>Chordata</taxon>
        <taxon>Craniata</taxon>
        <taxon>Vertebrata</taxon>
        <taxon>Euteleostomi</taxon>
        <taxon>Amphibia</taxon>
        <taxon>Batrachia</taxon>
        <taxon>Caudata</taxon>
        <taxon>Salamandroidea</taxon>
        <taxon>Salamandridae</taxon>
        <taxon>Pleurodelinae</taxon>
        <taxon>Pleurodeles</taxon>
    </lineage>
</organism>
<dbReference type="AlphaFoldDB" id="A0AAV7SDB6"/>
<evidence type="ECO:0000256" key="1">
    <source>
        <dbReference type="SAM" id="MobiDB-lite"/>
    </source>
</evidence>
<comment type="caution">
    <text evidence="2">The sequence shown here is derived from an EMBL/GenBank/DDBJ whole genome shotgun (WGS) entry which is preliminary data.</text>
</comment>
<dbReference type="Proteomes" id="UP001066276">
    <property type="component" value="Chromosome 4_2"/>
</dbReference>
<keyword evidence="3" id="KW-1185">Reference proteome</keyword>
<feature type="region of interest" description="Disordered" evidence="1">
    <location>
        <begin position="67"/>
        <end position="115"/>
    </location>
</feature>
<evidence type="ECO:0000313" key="2">
    <source>
        <dbReference type="EMBL" id="KAJ1161103.1"/>
    </source>
</evidence>
<feature type="compositionally biased region" description="Basic and acidic residues" evidence="1">
    <location>
        <begin position="1"/>
        <end position="10"/>
    </location>
</feature>
<feature type="region of interest" description="Disordered" evidence="1">
    <location>
        <begin position="1"/>
        <end position="24"/>
    </location>
</feature>
<protein>
    <submittedName>
        <fullName evidence="2">Uncharacterized protein</fullName>
    </submittedName>
</protein>
<accession>A0AAV7SDB6</accession>
<evidence type="ECO:0000313" key="3">
    <source>
        <dbReference type="Proteomes" id="UP001066276"/>
    </source>
</evidence>
<proteinExistence type="predicted"/>